<dbReference type="InterPro" id="IPR001204">
    <property type="entry name" value="Phos_transporter"/>
</dbReference>
<evidence type="ECO:0000256" key="4">
    <source>
        <dbReference type="ARBA" id="ARBA00022692"/>
    </source>
</evidence>
<feature type="transmembrane region" description="Helical" evidence="7">
    <location>
        <begin position="242"/>
        <end position="266"/>
    </location>
</feature>
<dbReference type="AlphaFoldDB" id="A0A7J9AL90"/>
<proteinExistence type="inferred from homology"/>
<keyword evidence="10" id="KW-1185">Reference proteome</keyword>
<evidence type="ECO:0000256" key="2">
    <source>
        <dbReference type="ARBA" id="ARBA00022448"/>
    </source>
</evidence>
<name>A0A7J9AL90_9ROSI</name>
<dbReference type="Pfam" id="PF01384">
    <property type="entry name" value="PHO4"/>
    <property type="match status" value="1"/>
</dbReference>
<comment type="caution">
    <text evidence="9">The sequence shown here is derived from an EMBL/GenBank/DDBJ whole genome shotgun (WGS) entry which is preliminary data.</text>
</comment>
<dbReference type="PANTHER" id="PTHR11101">
    <property type="entry name" value="PHOSPHATE TRANSPORTER"/>
    <property type="match status" value="1"/>
</dbReference>
<evidence type="ECO:0000256" key="5">
    <source>
        <dbReference type="ARBA" id="ARBA00022989"/>
    </source>
</evidence>
<evidence type="ECO:0000256" key="1">
    <source>
        <dbReference type="ARBA" id="ARBA00004141"/>
    </source>
</evidence>
<dbReference type="PANTHER" id="PTHR11101:SF89">
    <property type="entry name" value="PHOSPHATE TRANSPORTER"/>
    <property type="match status" value="1"/>
</dbReference>
<evidence type="ECO:0000256" key="3">
    <source>
        <dbReference type="ARBA" id="ARBA00022592"/>
    </source>
</evidence>
<organism evidence="9 10">
    <name type="scientific">Gossypium laxum</name>
    <dbReference type="NCBI Taxonomy" id="34288"/>
    <lineage>
        <taxon>Eukaryota</taxon>
        <taxon>Viridiplantae</taxon>
        <taxon>Streptophyta</taxon>
        <taxon>Embryophyta</taxon>
        <taxon>Tracheophyta</taxon>
        <taxon>Spermatophyta</taxon>
        <taxon>Magnoliopsida</taxon>
        <taxon>eudicotyledons</taxon>
        <taxon>Gunneridae</taxon>
        <taxon>Pentapetalae</taxon>
        <taxon>rosids</taxon>
        <taxon>malvids</taxon>
        <taxon>Malvales</taxon>
        <taxon>Malvaceae</taxon>
        <taxon>Malvoideae</taxon>
        <taxon>Gossypium</taxon>
    </lineage>
</organism>
<dbReference type="GO" id="GO:0005315">
    <property type="term" value="F:phosphate transmembrane transporter activity"/>
    <property type="evidence" value="ECO:0007669"/>
    <property type="project" value="InterPro"/>
</dbReference>
<dbReference type="GO" id="GO:0035435">
    <property type="term" value="P:phosphate ion transmembrane transport"/>
    <property type="evidence" value="ECO:0007669"/>
    <property type="project" value="TreeGrafter"/>
</dbReference>
<feature type="transmembrane region" description="Helical" evidence="7">
    <location>
        <begin position="207"/>
        <end position="230"/>
    </location>
</feature>
<feature type="transmembrane region" description="Helical" evidence="7">
    <location>
        <begin position="103"/>
        <end position="125"/>
    </location>
</feature>
<protein>
    <recommendedName>
        <fullName evidence="7">Phosphate transporter</fullName>
    </recommendedName>
</protein>
<keyword evidence="3 7" id="KW-0592">Phosphate transport</keyword>
<feature type="transmembrane region" description="Helical" evidence="7">
    <location>
        <begin position="137"/>
        <end position="155"/>
    </location>
</feature>
<evidence type="ECO:0000256" key="7">
    <source>
        <dbReference type="RuleBase" id="RU363058"/>
    </source>
</evidence>
<feature type="transmembrane region" description="Helical" evidence="7">
    <location>
        <begin position="175"/>
        <end position="195"/>
    </location>
</feature>
<evidence type="ECO:0000256" key="6">
    <source>
        <dbReference type="ARBA" id="ARBA00023136"/>
    </source>
</evidence>
<evidence type="ECO:0000256" key="8">
    <source>
        <dbReference type="SAM" id="MobiDB-lite"/>
    </source>
</evidence>
<keyword evidence="4 7" id="KW-0812">Transmembrane</keyword>
<accession>A0A7J9AL90</accession>
<keyword evidence="6 7" id="KW-0472">Membrane</keyword>
<dbReference type="EMBL" id="JABEZV010000011">
    <property type="protein sequence ID" value="MBA0724224.1"/>
    <property type="molecule type" value="Genomic_DNA"/>
</dbReference>
<feature type="region of interest" description="Disordered" evidence="8">
    <location>
        <begin position="275"/>
        <end position="301"/>
    </location>
</feature>
<dbReference type="GO" id="GO:0016020">
    <property type="term" value="C:membrane"/>
    <property type="evidence" value="ECO:0007669"/>
    <property type="project" value="UniProtKB-SubCell"/>
</dbReference>
<evidence type="ECO:0000313" key="10">
    <source>
        <dbReference type="Proteomes" id="UP000593574"/>
    </source>
</evidence>
<feature type="transmembrane region" description="Helical" evidence="7">
    <location>
        <begin position="55"/>
        <end position="74"/>
    </location>
</feature>
<comment type="function">
    <text evidence="7">Sodium-phosphate symporter.</text>
</comment>
<keyword evidence="5 7" id="KW-1133">Transmembrane helix</keyword>
<feature type="compositionally biased region" description="Polar residues" evidence="8">
    <location>
        <begin position="279"/>
        <end position="299"/>
    </location>
</feature>
<feature type="transmembrane region" description="Helical" evidence="7">
    <location>
        <begin position="24"/>
        <end position="43"/>
    </location>
</feature>
<keyword evidence="2 7" id="KW-0813">Transport</keyword>
<gene>
    <name evidence="9" type="ORF">Golax_020931</name>
</gene>
<evidence type="ECO:0000313" key="9">
    <source>
        <dbReference type="EMBL" id="MBA0724224.1"/>
    </source>
</evidence>
<dbReference type="Proteomes" id="UP000593574">
    <property type="component" value="Unassembled WGS sequence"/>
</dbReference>
<comment type="subcellular location">
    <subcellularLocation>
        <location evidence="1 7">Membrane</location>
        <topology evidence="1 7">Multi-pass membrane protein</topology>
    </subcellularLocation>
</comment>
<comment type="similarity">
    <text evidence="7">Belongs to the inorganic phosphate transporter (PiT) (TC 2.A.20) family.</text>
</comment>
<feature type="transmembrane region" description="Helical" evidence="7">
    <location>
        <begin position="475"/>
        <end position="497"/>
    </location>
</feature>
<reference evidence="9 10" key="1">
    <citation type="journal article" date="2019" name="Genome Biol. Evol.">
        <title>Insights into the evolution of the New World diploid cottons (Gossypium, subgenus Houzingenia) based on genome sequencing.</title>
        <authorList>
            <person name="Grover C.E."/>
            <person name="Arick M.A. 2nd"/>
            <person name="Thrash A."/>
            <person name="Conover J.L."/>
            <person name="Sanders W.S."/>
            <person name="Peterson D.G."/>
            <person name="Frelichowski J.E."/>
            <person name="Scheffler J.A."/>
            <person name="Scheffler B.E."/>
            <person name="Wendel J.F."/>
        </authorList>
    </citation>
    <scope>NUCLEOTIDE SEQUENCE [LARGE SCALE GENOMIC DNA]</scope>
    <source>
        <strain evidence="9">4</strain>
        <tissue evidence="9">Leaf</tissue>
    </source>
</reference>
<sequence>MPSKNDKIAVELATKVVGKWNDTYQWIPTFGAFATIAMAFSVGANNLPAPFSTSIGSGALTLLKASIMACAIYIPGAASASNSRTVDALFSDFLKESQPTEGFLMWSMVVVLLTTTMWLTLATYLELPVSSQQSIHAAMLGTMLVTQGFDYLPLWNKNENHDFNSGGLLWIFLEWTLAPSIACLCAWFLFVVLKSSILRRENAKKRILVFLPIDYGISAGLLCFVIVSQVMGNYVDVNRLTVMIAVAGSALIGAVLSSVVVVPLAIKKLATTKNHRNSMENNTSMKQESVESQGNQGCSNGAKVDDDVLEDFMQMRVLETVYEEEERSCGSLDVIQEPEQVQPGDNTSTEQSTPFKQLLKSTPNRLLQTQNFHRIEKTTTIENVIKYIGDTAKSTFSPVLEYDRRTLVRHALAENFDDIEDCFGFPQLLASCMVALIQSTTEIASIMNPYVAILDVFEHRSKYSSEDMGHLQVKWWYGGIGGLVAAVGFLLCGWRLTQCLGGKLTYMSNSRGWASQLATVAAMIIVAKLKLPVSSVQAFIGSLVGVGVADDRWASFAQPFLIQFQCFYTLSAQDILTNLRYLFFRMLTGNWYARLCVGGS</sequence>